<evidence type="ECO:0000256" key="1">
    <source>
        <dbReference type="SAM" id="SignalP"/>
    </source>
</evidence>
<sequence length="106" mass="11989">MLHFWLLTLRTAFPMMQNAEIAKDLTPLSLDPDLSGPWKKILTTKIRKNTSFAEARRLVSERSPKPGITYSSALKKCAYCGAHTNPENAKNKFCSFNHANHTCAFF</sequence>
<dbReference type="OrthoDB" id="6618550at2759"/>
<dbReference type="EMBL" id="BGPR01042154">
    <property type="protein sequence ID" value="GBO18539.1"/>
    <property type="molecule type" value="Genomic_DNA"/>
</dbReference>
<evidence type="ECO:0000313" key="3">
    <source>
        <dbReference type="EMBL" id="GBO18545.1"/>
    </source>
</evidence>
<dbReference type="AlphaFoldDB" id="A0A4Y2V037"/>
<name>A0A4Y2V037_ARAVE</name>
<feature type="chain" id="PRO_5036362198" evidence="1">
    <location>
        <begin position="19"/>
        <end position="106"/>
    </location>
</feature>
<evidence type="ECO:0000313" key="4">
    <source>
        <dbReference type="Proteomes" id="UP000499080"/>
    </source>
</evidence>
<reference evidence="3 4" key="1">
    <citation type="journal article" date="2019" name="Sci. Rep.">
        <title>Orb-weaving spider Araneus ventricosus genome elucidates the spidroin gene catalogue.</title>
        <authorList>
            <person name="Kono N."/>
            <person name="Nakamura H."/>
            <person name="Ohtoshi R."/>
            <person name="Moran D.A.P."/>
            <person name="Shinohara A."/>
            <person name="Yoshida Y."/>
            <person name="Fujiwara M."/>
            <person name="Mori M."/>
            <person name="Tomita M."/>
            <person name="Arakawa K."/>
        </authorList>
    </citation>
    <scope>NUCLEOTIDE SEQUENCE [LARGE SCALE GENOMIC DNA]</scope>
</reference>
<proteinExistence type="predicted"/>
<feature type="signal peptide" evidence="1">
    <location>
        <begin position="1"/>
        <end position="18"/>
    </location>
</feature>
<gene>
    <name evidence="2" type="ORF">AVEN_112799_1</name>
    <name evidence="3" type="ORF">AVEN_206286_1</name>
</gene>
<keyword evidence="4" id="KW-1185">Reference proteome</keyword>
<comment type="caution">
    <text evidence="3">The sequence shown here is derived from an EMBL/GenBank/DDBJ whole genome shotgun (WGS) entry which is preliminary data.</text>
</comment>
<dbReference type="Proteomes" id="UP000499080">
    <property type="component" value="Unassembled WGS sequence"/>
</dbReference>
<protein>
    <submittedName>
        <fullName evidence="3">Uncharacterized protein</fullName>
    </submittedName>
</protein>
<organism evidence="3 4">
    <name type="scientific">Araneus ventricosus</name>
    <name type="common">Orbweaver spider</name>
    <name type="synonym">Epeira ventricosa</name>
    <dbReference type="NCBI Taxonomy" id="182803"/>
    <lineage>
        <taxon>Eukaryota</taxon>
        <taxon>Metazoa</taxon>
        <taxon>Ecdysozoa</taxon>
        <taxon>Arthropoda</taxon>
        <taxon>Chelicerata</taxon>
        <taxon>Arachnida</taxon>
        <taxon>Araneae</taxon>
        <taxon>Araneomorphae</taxon>
        <taxon>Entelegynae</taxon>
        <taxon>Araneoidea</taxon>
        <taxon>Araneidae</taxon>
        <taxon>Araneus</taxon>
    </lineage>
</organism>
<accession>A0A4Y2V037</accession>
<dbReference type="EMBL" id="BGPR01042155">
    <property type="protein sequence ID" value="GBO18545.1"/>
    <property type="molecule type" value="Genomic_DNA"/>
</dbReference>
<keyword evidence="1" id="KW-0732">Signal</keyword>
<evidence type="ECO:0000313" key="2">
    <source>
        <dbReference type="EMBL" id="GBO18539.1"/>
    </source>
</evidence>